<dbReference type="EMBL" id="GBXM01032881">
    <property type="protein sequence ID" value="JAH75696.1"/>
    <property type="molecule type" value="Transcribed_RNA"/>
</dbReference>
<sequence length="21" mass="1905">MAAKASGGTAVVTGWSATAAP</sequence>
<evidence type="ECO:0000256" key="1">
    <source>
        <dbReference type="SAM" id="MobiDB-lite"/>
    </source>
</evidence>
<accession>A0A0E9VCE4</accession>
<evidence type="ECO:0000313" key="2">
    <source>
        <dbReference type="EMBL" id="JAH75696.1"/>
    </source>
</evidence>
<reference evidence="2" key="2">
    <citation type="journal article" date="2015" name="Fish Shellfish Immunol.">
        <title>Early steps in the European eel (Anguilla anguilla)-Vibrio vulnificus interaction in the gills: Role of the RtxA13 toxin.</title>
        <authorList>
            <person name="Callol A."/>
            <person name="Pajuelo D."/>
            <person name="Ebbesson L."/>
            <person name="Teles M."/>
            <person name="MacKenzie S."/>
            <person name="Amaro C."/>
        </authorList>
    </citation>
    <scope>NUCLEOTIDE SEQUENCE</scope>
</reference>
<organism evidence="2">
    <name type="scientific">Anguilla anguilla</name>
    <name type="common">European freshwater eel</name>
    <name type="synonym">Muraena anguilla</name>
    <dbReference type="NCBI Taxonomy" id="7936"/>
    <lineage>
        <taxon>Eukaryota</taxon>
        <taxon>Metazoa</taxon>
        <taxon>Chordata</taxon>
        <taxon>Craniata</taxon>
        <taxon>Vertebrata</taxon>
        <taxon>Euteleostomi</taxon>
        <taxon>Actinopterygii</taxon>
        <taxon>Neopterygii</taxon>
        <taxon>Teleostei</taxon>
        <taxon>Anguilliformes</taxon>
        <taxon>Anguillidae</taxon>
        <taxon>Anguilla</taxon>
    </lineage>
</organism>
<protein>
    <submittedName>
        <fullName evidence="2">Uncharacterized protein</fullName>
    </submittedName>
</protein>
<proteinExistence type="predicted"/>
<reference evidence="2" key="1">
    <citation type="submission" date="2014-11" db="EMBL/GenBank/DDBJ databases">
        <authorList>
            <person name="Amaro Gonzalez C."/>
        </authorList>
    </citation>
    <scope>NUCLEOTIDE SEQUENCE</scope>
</reference>
<feature type="region of interest" description="Disordered" evidence="1">
    <location>
        <begin position="1"/>
        <end position="21"/>
    </location>
</feature>
<dbReference type="AlphaFoldDB" id="A0A0E9VCE4"/>
<name>A0A0E9VCE4_ANGAN</name>